<evidence type="ECO:0000256" key="6">
    <source>
        <dbReference type="ARBA" id="ARBA00023136"/>
    </source>
</evidence>
<sequence length="328" mass="34048">MNSEGSKKMSKSTLKGAIVILFASALFGTLGTVTGLAYQNGMAPASFAAWREAIGTIMMFILLALGIGRPAKEERIPFSKVSGREKRNVCIAAVAFMTFSLAIFYAFGLVTVALALLIFYTYPAFVTIIGGITGKETITASKIGALIMALGGGVLVVVGQLIGSPVQVRVLGIILAIVAALADTVYFTVGRDGYPSIPPAYATIFFLFAGAIVFGIIALVTGGIESLTVPFHKPSLLPILAFAGVFGAAIPTIMILSGIRMIGASRASILALFEPVVGVVLASIVLGQKMFLIQIIGGVLVLGAAVVLQLAPEPKAIEKSTQPKSPKV</sequence>
<evidence type="ECO:0000256" key="7">
    <source>
        <dbReference type="SAM" id="Phobius"/>
    </source>
</evidence>
<dbReference type="PANTHER" id="PTHR32322">
    <property type="entry name" value="INNER MEMBRANE TRANSPORTER"/>
    <property type="match status" value="1"/>
</dbReference>
<dbReference type="SUPFAM" id="SSF103481">
    <property type="entry name" value="Multidrug resistance efflux transporter EmrE"/>
    <property type="match status" value="2"/>
</dbReference>
<evidence type="ECO:0000256" key="5">
    <source>
        <dbReference type="ARBA" id="ARBA00022989"/>
    </source>
</evidence>
<dbReference type="EMBL" id="ACXX02000016">
    <property type="protein sequence ID" value="EGD46185.1"/>
    <property type="molecule type" value="Genomic_DNA"/>
</dbReference>
<feature type="transmembrane region" description="Helical" evidence="7">
    <location>
        <begin position="168"/>
        <end position="189"/>
    </location>
</feature>
<dbReference type="RefSeq" id="WP_004621895.1">
    <property type="nucleotide sequence ID" value="NZ_ACXX02000016.1"/>
</dbReference>
<feature type="transmembrane region" description="Helical" evidence="7">
    <location>
        <begin position="201"/>
        <end position="224"/>
    </location>
</feature>
<comment type="similarity">
    <text evidence="2">Belongs to the EamA transporter family.</text>
</comment>
<dbReference type="eggNOG" id="COG0697">
    <property type="taxonomic scope" value="Bacteria"/>
</dbReference>
<feature type="transmembrane region" description="Helical" evidence="7">
    <location>
        <begin position="292"/>
        <end position="311"/>
    </location>
</feature>
<comment type="subcellular location">
    <subcellularLocation>
        <location evidence="1">Cell membrane</location>
        <topology evidence="1">Multi-pass membrane protein</topology>
    </subcellularLocation>
</comment>
<feature type="transmembrane region" description="Helical" evidence="7">
    <location>
        <begin position="47"/>
        <end position="68"/>
    </location>
</feature>
<dbReference type="Proteomes" id="UP000003860">
    <property type="component" value="Unassembled WGS sequence"/>
</dbReference>
<keyword evidence="5 7" id="KW-1133">Transmembrane helix</keyword>
<dbReference type="PANTHER" id="PTHR32322:SF18">
    <property type="entry name" value="S-ADENOSYLMETHIONINE_S-ADENOSYLHOMOCYSTEINE TRANSPORTER"/>
    <property type="match status" value="1"/>
</dbReference>
<feature type="transmembrane region" description="Helical" evidence="7">
    <location>
        <begin position="89"/>
        <end position="107"/>
    </location>
</feature>
<keyword evidence="10" id="KW-1185">Reference proteome</keyword>
<dbReference type="STRING" id="588581.Cpap_0479"/>
<accession>F1THI2</accession>
<feature type="transmembrane region" description="Helical" evidence="7">
    <location>
        <begin position="236"/>
        <end position="256"/>
    </location>
</feature>
<name>F1THI2_9FIRM</name>
<dbReference type="InterPro" id="IPR000620">
    <property type="entry name" value="EamA_dom"/>
</dbReference>
<dbReference type="AlphaFoldDB" id="F1THI2"/>
<feature type="domain" description="EamA" evidence="8">
    <location>
        <begin position="171"/>
        <end position="308"/>
    </location>
</feature>
<protein>
    <recommendedName>
        <fullName evidence="8">EamA domain-containing protein</fullName>
    </recommendedName>
</protein>
<dbReference type="GO" id="GO:0005886">
    <property type="term" value="C:plasma membrane"/>
    <property type="evidence" value="ECO:0007669"/>
    <property type="project" value="UniProtKB-SubCell"/>
</dbReference>
<gene>
    <name evidence="9" type="ORF">Cpap_0479</name>
</gene>
<evidence type="ECO:0000256" key="4">
    <source>
        <dbReference type="ARBA" id="ARBA00022692"/>
    </source>
</evidence>
<feature type="transmembrane region" description="Helical" evidence="7">
    <location>
        <begin position="144"/>
        <end position="162"/>
    </location>
</feature>
<dbReference type="InterPro" id="IPR037185">
    <property type="entry name" value="EmrE-like"/>
</dbReference>
<dbReference type="InterPro" id="IPR050638">
    <property type="entry name" value="AA-Vitamin_Transporters"/>
</dbReference>
<organism evidence="9 10">
    <name type="scientific">Ruminiclostridium papyrosolvens DSM 2782</name>
    <dbReference type="NCBI Taxonomy" id="588581"/>
    <lineage>
        <taxon>Bacteria</taxon>
        <taxon>Bacillati</taxon>
        <taxon>Bacillota</taxon>
        <taxon>Clostridia</taxon>
        <taxon>Eubacteriales</taxon>
        <taxon>Oscillospiraceae</taxon>
        <taxon>Ruminiclostridium</taxon>
    </lineage>
</organism>
<evidence type="ECO:0000259" key="8">
    <source>
        <dbReference type="Pfam" id="PF00892"/>
    </source>
</evidence>
<evidence type="ECO:0000313" key="10">
    <source>
        <dbReference type="Proteomes" id="UP000003860"/>
    </source>
</evidence>
<keyword evidence="3" id="KW-1003">Cell membrane</keyword>
<feature type="transmembrane region" description="Helical" evidence="7">
    <location>
        <begin position="268"/>
        <end position="286"/>
    </location>
</feature>
<feature type="domain" description="EamA" evidence="8">
    <location>
        <begin position="15"/>
        <end position="157"/>
    </location>
</feature>
<feature type="transmembrane region" description="Helical" evidence="7">
    <location>
        <begin position="113"/>
        <end position="132"/>
    </location>
</feature>
<keyword evidence="4 7" id="KW-0812">Transmembrane</keyword>
<evidence type="ECO:0000313" key="9">
    <source>
        <dbReference type="EMBL" id="EGD46185.1"/>
    </source>
</evidence>
<proteinExistence type="inferred from homology"/>
<comment type="caution">
    <text evidence="9">The sequence shown here is derived from an EMBL/GenBank/DDBJ whole genome shotgun (WGS) entry which is preliminary data.</text>
</comment>
<dbReference type="OrthoDB" id="9808556at2"/>
<keyword evidence="6 7" id="KW-0472">Membrane</keyword>
<dbReference type="Pfam" id="PF00892">
    <property type="entry name" value="EamA"/>
    <property type="match status" value="2"/>
</dbReference>
<evidence type="ECO:0000256" key="3">
    <source>
        <dbReference type="ARBA" id="ARBA00022475"/>
    </source>
</evidence>
<evidence type="ECO:0000256" key="2">
    <source>
        <dbReference type="ARBA" id="ARBA00007362"/>
    </source>
</evidence>
<evidence type="ECO:0000256" key="1">
    <source>
        <dbReference type="ARBA" id="ARBA00004651"/>
    </source>
</evidence>
<reference evidence="9" key="1">
    <citation type="submission" date="2009-07" db="EMBL/GenBank/DDBJ databases">
        <authorList>
            <consortium name="US DOE Joint Genome Institute (JGI-PGF)"/>
            <person name="Lucas S."/>
            <person name="Copeland A."/>
            <person name="Lapidus A."/>
            <person name="Glavina del Rio T."/>
            <person name="Tice H."/>
            <person name="Bruce D."/>
            <person name="Goodwin L."/>
            <person name="Pitluck S."/>
            <person name="Larimer F."/>
            <person name="Land M.L."/>
            <person name="Mouttaki H."/>
            <person name="He Z."/>
            <person name="Zhou J."/>
            <person name="Hemme C.L."/>
        </authorList>
    </citation>
    <scope>NUCLEOTIDE SEQUENCE</scope>
    <source>
        <strain evidence="9">DSM 2782</strain>
    </source>
</reference>
<reference evidence="9" key="2">
    <citation type="submission" date="2011-01" db="EMBL/GenBank/DDBJ databases">
        <title>The Non-contiguous Finished genome of Clostridium papyrosolvens.</title>
        <authorList>
            <person name="Lucas S."/>
            <person name="Copeland A."/>
            <person name="Lapidus A."/>
            <person name="Cheng J.-F."/>
            <person name="Goodwin L."/>
            <person name="Pitluck S."/>
            <person name="Misra M."/>
            <person name="Chertkov O."/>
            <person name="Detter J.C."/>
            <person name="Han C."/>
            <person name="Tapia R."/>
            <person name="Land M."/>
            <person name="Hauser L."/>
            <person name="Kyrpides N."/>
            <person name="Ivanova N."/>
            <person name="Pagani I."/>
            <person name="Mouttaki H."/>
            <person name="He Z."/>
            <person name="Zhou J."/>
            <person name="Hemme C.L."/>
            <person name="Woyke T."/>
        </authorList>
    </citation>
    <scope>NUCLEOTIDE SEQUENCE [LARGE SCALE GENOMIC DNA]</scope>
    <source>
        <strain evidence="9">DSM 2782</strain>
    </source>
</reference>